<feature type="region of interest" description="Disordered" evidence="3">
    <location>
        <begin position="1"/>
        <end position="31"/>
    </location>
</feature>
<dbReference type="InterPro" id="IPR041678">
    <property type="entry name" value="TetR_C_16"/>
</dbReference>
<dbReference type="PANTHER" id="PTHR30055:SF235">
    <property type="entry name" value="TRANSCRIPTIONAL REGULATORY PROTEIN"/>
    <property type="match status" value="1"/>
</dbReference>
<dbReference type="PRINTS" id="PR00455">
    <property type="entry name" value="HTHTETR"/>
</dbReference>
<dbReference type="Gene3D" id="1.10.357.10">
    <property type="entry name" value="Tetracycline Repressor, domain 2"/>
    <property type="match status" value="1"/>
</dbReference>
<sequence length="268" mass="27929">MKRSQDEPASPEPRKRGRPARQAGAGGPGARERILASARGEFAERGYDKASVRAIARGAGVDAALVHHYFGTKEQVFAAAIEAAFAPAVAVPDAVFAAGPREELGARVVGGFFRIWEDPATREPMLAIVRSAVNNERAAAVFRRLLTRNLLARVAGELEGPDAELRVTLAAAQMVGAALLRYVIRIEPVASEPVAELVSRLGPVVQHHLTGPRPHGAFSQGTSGGSGRKASGGSGQERPGGSGRETSGGRGQETPGGFVQDPDSMSGS</sequence>
<dbReference type="EMBL" id="BAAARJ010000005">
    <property type="protein sequence ID" value="GAA2607029.1"/>
    <property type="molecule type" value="Genomic_DNA"/>
</dbReference>
<reference evidence="5 6" key="1">
    <citation type="journal article" date="2019" name="Int. J. Syst. Evol. Microbiol.">
        <title>The Global Catalogue of Microorganisms (GCM) 10K type strain sequencing project: providing services to taxonomists for standard genome sequencing and annotation.</title>
        <authorList>
            <consortium name="The Broad Institute Genomics Platform"/>
            <consortium name="The Broad Institute Genome Sequencing Center for Infectious Disease"/>
            <person name="Wu L."/>
            <person name="Ma J."/>
        </authorList>
    </citation>
    <scope>NUCLEOTIDE SEQUENCE [LARGE SCALE GENOMIC DNA]</scope>
    <source>
        <strain evidence="5 6">JCM 16373</strain>
    </source>
</reference>
<dbReference type="Gene3D" id="1.10.10.60">
    <property type="entry name" value="Homeodomain-like"/>
    <property type="match status" value="1"/>
</dbReference>
<dbReference type="InterPro" id="IPR009057">
    <property type="entry name" value="Homeodomain-like_sf"/>
</dbReference>
<dbReference type="Proteomes" id="UP001501447">
    <property type="component" value="Unassembled WGS sequence"/>
</dbReference>
<dbReference type="SUPFAM" id="SSF48498">
    <property type="entry name" value="Tetracyclin repressor-like, C-terminal domain"/>
    <property type="match status" value="1"/>
</dbReference>
<feature type="region of interest" description="Disordered" evidence="3">
    <location>
        <begin position="206"/>
        <end position="268"/>
    </location>
</feature>
<evidence type="ECO:0000256" key="1">
    <source>
        <dbReference type="ARBA" id="ARBA00023125"/>
    </source>
</evidence>
<evidence type="ECO:0000313" key="6">
    <source>
        <dbReference type="Proteomes" id="UP001501447"/>
    </source>
</evidence>
<organism evidence="5 6">
    <name type="scientific">Streptomyces axinellae</name>
    <dbReference type="NCBI Taxonomy" id="552788"/>
    <lineage>
        <taxon>Bacteria</taxon>
        <taxon>Bacillati</taxon>
        <taxon>Actinomycetota</taxon>
        <taxon>Actinomycetes</taxon>
        <taxon>Kitasatosporales</taxon>
        <taxon>Streptomycetaceae</taxon>
        <taxon>Streptomyces</taxon>
    </lineage>
</organism>
<evidence type="ECO:0000256" key="2">
    <source>
        <dbReference type="PROSITE-ProRule" id="PRU00335"/>
    </source>
</evidence>
<feature type="compositionally biased region" description="Gly residues" evidence="3">
    <location>
        <begin position="222"/>
        <end position="251"/>
    </location>
</feature>
<feature type="domain" description="HTH tetR-type" evidence="4">
    <location>
        <begin position="28"/>
        <end position="88"/>
    </location>
</feature>
<keyword evidence="6" id="KW-1185">Reference proteome</keyword>
<keyword evidence="1 2" id="KW-0238">DNA-binding</keyword>
<feature type="DNA-binding region" description="H-T-H motif" evidence="2">
    <location>
        <begin position="51"/>
        <end position="70"/>
    </location>
</feature>
<dbReference type="PANTHER" id="PTHR30055">
    <property type="entry name" value="HTH-TYPE TRANSCRIPTIONAL REGULATOR RUTR"/>
    <property type="match status" value="1"/>
</dbReference>
<protein>
    <recommendedName>
        <fullName evidence="4">HTH tetR-type domain-containing protein</fullName>
    </recommendedName>
</protein>
<gene>
    <name evidence="5" type="ORF">GCM10009863_20630</name>
</gene>
<dbReference type="InterPro" id="IPR050109">
    <property type="entry name" value="HTH-type_TetR-like_transc_reg"/>
</dbReference>
<evidence type="ECO:0000256" key="3">
    <source>
        <dbReference type="SAM" id="MobiDB-lite"/>
    </source>
</evidence>
<dbReference type="Pfam" id="PF00440">
    <property type="entry name" value="TetR_N"/>
    <property type="match status" value="1"/>
</dbReference>
<evidence type="ECO:0000313" key="5">
    <source>
        <dbReference type="EMBL" id="GAA2607029.1"/>
    </source>
</evidence>
<proteinExistence type="predicted"/>
<dbReference type="PROSITE" id="PS50977">
    <property type="entry name" value="HTH_TETR_2"/>
    <property type="match status" value="1"/>
</dbReference>
<dbReference type="InterPro" id="IPR001647">
    <property type="entry name" value="HTH_TetR"/>
</dbReference>
<comment type="caution">
    <text evidence="5">The sequence shown here is derived from an EMBL/GenBank/DDBJ whole genome shotgun (WGS) entry which is preliminary data.</text>
</comment>
<dbReference type="SUPFAM" id="SSF46689">
    <property type="entry name" value="Homeodomain-like"/>
    <property type="match status" value="1"/>
</dbReference>
<dbReference type="Pfam" id="PF17920">
    <property type="entry name" value="TetR_C_16"/>
    <property type="match status" value="1"/>
</dbReference>
<dbReference type="InterPro" id="IPR036271">
    <property type="entry name" value="Tet_transcr_reg_TetR-rel_C_sf"/>
</dbReference>
<name>A0ABN3PYW9_9ACTN</name>
<accession>A0ABN3PYW9</accession>
<evidence type="ECO:0000259" key="4">
    <source>
        <dbReference type="PROSITE" id="PS50977"/>
    </source>
</evidence>